<dbReference type="Pfam" id="PF21953">
    <property type="entry name" value="NadN_nucleosid_C"/>
    <property type="match status" value="1"/>
</dbReference>
<feature type="region of interest" description="Disordered" evidence="1">
    <location>
        <begin position="344"/>
        <end position="369"/>
    </location>
</feature>
<evidence type="ECO:0000313" key="6">
    <source>
        <dbReference type="Proteomes" id="UP000267821"/>
    </source>
</evidence>
<evidence type="ECO:0000259" key="4">
    <source>
        <dbReference type="Pfam" id="PF21953"/>
    </source>
</evidence>
<feature type="signal peptide" evidence="2">
    <location>
        <begin position="1"/>
        <end position="15"/>
    </location>
</feature>
<accession>A0A3N4LQI4</accession>
<evidence type="ECO:0000256" key="1">
    <source>
        <dbReference type="SAM" id="MobiDB-lite"/>
    </source>
</evidence>
<dbReference type="PANTHER" id="PTHR11575:SF43">
    <property type="entry name" value="SER_THR PROTEIN PHOSPHATASE FAMILY (AFU_ORTHOLOGUE AFUA_3G04160)"/>
    <property type="match status" value="1"/>
</dbReference>
<feature type="chain" id="PRO_5018069072" evidence="2">
    <location>
        <begin position="16"/>
        <end position="709"/>
    </location>
</feature>
<dbReference type="GO" id="GO:0016787">
    <property type="term" value="F:hydrolase activity"/>
    <property type="evidence" value="ECO:0007669"/>
    <property type="project" value="InterPro"/>
</dbReference>
<feature type="domain" description="Putative 5'-nucleotidase C-terminal" evidence="4">
    <location>
        <begin position="401"/>
        <end position="656"/>
    </location>
</feature>
<dbReference type="SUPFAM" id="SSF56300">
    <property type="entry name" value="Metallo-dependent phosphatases"/>
    <property type="match status" value="1"/>
</dbReference>
<dbReference type="InterPro" id="IPR006179">
    <property type="entry name" value="5_nucleotidase/apyrase"/>
</dbReference>
<dbReference type="Gene3D" id="3.90.780.10">
    <property type="entry name" value="5'-Nucleotidase, C-terminal domain"/>
    <property type="match status" value="2"/>
</dbReference>
<dbReference type="InterPro" id="IPR004843">
    <property type="entry name" value="Calcineurin-like_PHP"/>
</dbReference>
<dbReference type="SUPFAM" id="SSF55816">
    <property type="entry name" value="5'-nucleotidase (syn. UDP-sugar hydrolase), C-terminal domain"/>
    <property type="match status" value="1"/>
</dbReference>
<dbReference type="Proteomes" id="UP000267821">
    <property type="component" value="Unassembled WGS sequence"/>
</dbReference>
<dbReference type="GO" id="GO:0005576">
    <property type="term" value="C:extracellular region"/>
    <property type="evidence" value="ECO:0007669"/>
    <property type="project" value="UniProtKB-ARBA"/>
</dbReference>
<feature type="region of interest" description="Disordered" evidence="1">
    <location>
        <begin position="533"/>
        <end position="561"/>
    </location>
</feature>
<dbReference type="CDD" id="cd07407">
    <property type="entry name" value="MPP_YHR202W_N"/>
    <property type="match status" value="1"/>
</dbReference>
<feature type="domain" description="Calcineurin-like phosphoesterase" evidence="3">
    <location>
        <begin position="60"/>
        <end position="280"/>
    </location>
</feature>
<reference evidence="5 6" key="1">
    <citation type="journal article" date="2018" name="Nat. Ecol. Evol.">
        <title>Pezizomycetes genomes reveal the molecular basis of ectomycorrhizal truffle lifestyle.</title>
        <authorList>
            <person name="Murat C."/>
            <person name="Payen T."/>
            <person name="Noel B."/>
            <person name="Kuo A."/>
            <person name="Morin E."/>
            <person name="Chen J."/>
            <person name="Kohler A."/>
            <person name="Krizsan K."/>
            <person name="Balestrini R."/>
            <person name="Da Silva C."/>
            <person name="Montanini B."/>
            <person name="Hainaut M."/>
            <person name="Levati E."/>
            <person name="Barry K.W."/>
            <person name="Belfiori B."/>
            <person name="Cichocki N."/>
            <person name="Clum A."/>
            <person name="Dockter R.B."/>
            <person name="Fauchery L."/>
            <person name="Guy J."/>
            <person name="Iotti M."/>
            <person name="Le Tacon F."/>
            <person name="Lindquist E.A."/>
            <person name="Lipzen A."/>
            <person name="Malagnac F."/>
            <person name="Mello A."/>
            <person name="Molinier V."/>
            <person name="Miyauchi S."/>
            <person name="Poulain J."/>
            <person name="Riccioni C."/>
            <person name="Rubini A."/>
            <person name="Sitrit Y."/>
            <person name="Splivallo R."/>
            <person name="Traeger S."/>
            <person name="Wang M."/>
            <person name="Zifcakova L."/>
            <person name="Wipf D."/>
            <person name="Zambonelli A."/>
            <person name="Paolocci F."/>
            <person name="Nowrousian M."/>
            <person name="Ottonello S."/>
            <person name="Baldrian P."/>
            <person name="Spatafora J.W."/>
            <person name="Henrissat B."/>
            <person name="Nagy L.G."/>
            <person name="Aury J.M."/>
            <person name="Wincker P."/>
            <person name="Grigoriev I.V."/>
            <person name="Bonfante P."/>
            <person name="Martin F.M."/>
        </authorList>
    </citation>
    <scope>NUCLEOTIDE SEQUENCE [LARGE SCALE GENOMIC DNA]</scope>
    <source>
        <strain evidence="5 6">ATCC MYA-4762</strain>
    </source>
</reference>
<feature type="compositionally biased region" description="Basic residues" evidence="1">
    <location>
        <begin position="533"/>
        <end position="544"/>
    </location>
</feature>
<protein>
    <submittedName>
        <fullName evidence="5">Metallo-dependent phosphatase</fullName>
    </submittedName>
</protein>
<dbReference type="InterPro" id="IPR029052">
    <property type="entry name" value="Metallo-depent_PP-like"/>
</dbReference>
<name>A0A3N4LQI4_9PEZI</name>
<evidence type="ECO:0000259" key="3">
    <source>
        <dbReference type="Pfam" id="PF00149"/>
    </source>
</evidence>
<gene>
    <name evidence="5" type="ORF">L211DRAFT_848451</name>
</gene>
<dbReference type="Pfam" id="PF00149">
    <property type="entry name" value="Metallophos"/>
    <property type="match status" value="1"/>
</dbReference>
<keyword evidence="2" id="KW-0732">Signal</keyword>
<dbReference type="FunCoup" id="A0A3N4LQI4">
    <property type="interactions" value="14"/>
</dbReference>
<dbReference type="InterPro" id="IPR053828">
    <property type="entry name" value="Nucleosidase_C"/>
</dbReference>
<organism evidence="5 6">
    <name type="scientific">Terfezia boudieri ATCC MYA-4762</name>
    <dbReference type="NCBI Taxonomy" id="1051890"/>
    <lineage>
        <taxon>Eukaryota</taxon>
        <taxon>Fungi</taxon>
        <taxon>Dikarya</taxon>
        <taxon>Ascomycota</taxon>
        <taxon>Pezizomycotina</taxon>
        <taxon>Pezizomycetes</taxon>
        <taxon>Pezizales</taxon>
        <taxon>Pezizaceae</taxon>
        <taxon>Terfezia</taxon>
    </lineage>
</organism>
<dbReference type="PANTHER" id="PTHR11575">
    <property type="entry name" value="5'-NUCLEOTIDASE-RELATED"/>
    <property type="match status" value="1"/>
</dbReference>
<sequence length="709" mass="79606">MRSLPILPLLPLTLAIQPSAPPAVPANLRELTWGKLNFLHTTCQRNDETDLCTDGCMEQDTHGWHSGHLQEPQYSADWGDYYSFTMRMRELADRQGVDLLVVDTGDRIEGSGLSDASDPKGKYVREIFSAVDMDVVTIGNHELYKEASSANDYLFLRPHYADHYVVSNVDIYSPLTNALVPMGARFRKFTTKNTKTRITAFAFLFDFNLNANNTVVHPVANVVTEQWFLDAILGDDTDLFLIIGHTPVRFSPEFLLILEAIRKAHGAEMPVQFFGGHTHIRDFVVYDDLSTGLESGRYCETVGWLSISHIPTAAAEDKGDNNTPVLFSRTYIDFNRFSFAHHSRPRSLPFSYQPRSPSTLSPDHDHGHHFDTRSGLHLSRTITSHRHTLHLDRIYSCIPSSYYLSRVPATSPTSIYSLLQTRILPDLVRSPMRRGVPTVALINTGSIRFDLLKGRFGEDERWNVSPFTSNWRVVEGVPGEIVEKLASAVERVGGPWVEEEGRGVLARVLGPQIPLGPLEDYYEGLRRKHFGVQSKFKSKSKSKSNNHNNHNNYLHHPHFPQLPLKTPHQYHEIHSRPQTLTPIPPPGYITHDDLYPCPPTANQPCSPGDDTPHTPILSYPLPHAILANHSFPSHSPGASHTPVDVVFLDFIESYVLAALHALGCTVPAVSKPYKIDLDDNKGAREDVTLTDIIVEWVRREWAPGPDGNC</sequence>
<keyword evidence="6" id="KW-1185">Reference proteome</keyword>
<dbReference type="OrthoDB" id="7722975at2759"/>
<dbReference type="STRING" id="1051890.A0A3N4LQI4"/>
<proteinExistence type="predicted"/>
<dbReference type="InterPro" id="IPR036907">
    <property type="entry name" value="5'-Nucleotdase_C_sf"/>
</dbReference>
<dbReference type="GO" id="GO:0009166">
    <property type="term" value="P:nucleotide catabolic process"/>
    <property type="evidence" value="ECO:0007669"/>
    <property type="project" value="InterPro"/>
</dbReference>
<dbReference type="GO" id="GO:0005829">
    <property type="term" value="C:cytosol"/>
    <property type="evidence" value="ECO:0007669"/>
    <property type="project" value="TreeGrafter"/>
</dbReference>
<evidence type="ECO:0000313" key="5">
    <source>
        <dbReference type="EMBL" id="RPB25100.1"/>
    </source>
</evidence>
<evidence type="ECO:0000256" key="2">
    <source>
        <dbReference type="SAM" id="SignalP"/>
    </source>
</evidence>
<dbReference type="AlphaFoldDB" id="A0A3N4LQI4"/>
<dbReference type="FunFam" id="3.60.21.10:FF:000043">
    <property type="entry name" value="Ser/Thr protein phosphatase family"/>
    <property type="match status" value="1"/>
</dbReference>
<dbReference type="InParanoid" id="A0A3N4LQI4"/>
<dbReference type="EMBL" id="ML121539">
    <property type="protein sequence ID" value="RPB25100.1"/>
    <property type="molecule type" value="Genomic_DNA"/>
</dbReference>
<dbReference type="Gene3D" id="3.60.21.10">
    <property type="match status" value="1"/>
</dbReference>
<dbReference type="InterPro" id="IPR041823">
    <property type="entry name" value="YHR202W_N"/>
</dbReference>